<reference evidence="1 2" key="1">
    <citation type="submission" date="2017-06" db="EMBL/GenBank/DDBJ databases">
        <title>Cmopartive genomic analysis of Ambrosia Fusariam Clade fungi.</title>
        <authorList>
            <person name="Stajich J.E."/>
            <person name="Carrillo J."/>
            <person name="Kijimoto T."/>
            <person name="Eskalen A."/>
            <person name="O'Donnell K."/>
            <person name="Kasson M."/>
        </authorList>
    </citation>
    <scope>NUCLEOTIDE SEQUENCE [LARGE SCALE GENOMIC DNA]</scope>
    <source>
        <strain evidence="1 2">NRRL 20438</strain>
    </source>
</reference>
<name>A0A428TYC0_9HYPO</name>
<protein>
    <submittedName>
        <fullName evidence="1">Uncharacterized protein</fullName>
    </submittedName>
</protein>
<evidence type="ECO:0000313" key="2">
    <source>
        <dbReference type="Proteomes" id="UP000288429"/>
    </source>
</evidence>
<dbReference type="Proteomes" id="UP000288429">
    <property type="component" value="Unassembled WGS sequence"/>
</dbReference>
<comment type="caution">
    <text evidence="1">The sequence shown here is derived from an EMBL/GenBank/DDBJ whole genome shotgun (WGS) entry which is preliminary data.</text>
</comment>
<gene>
    <name evidence="1" type="ORF">CDV31_008853</name>
</gene>
<proteinExistence type="predicted"/>
<dbReference type="EMBL" id="NIZV01000119">
    <property type="protein sequence ID" value="RSM07011.1"/>
    <property type="molecule type" value="Genomic_DNA"/>
</dbReference>
<organism evidence="1 2">
    <name type="scientific">Fusarium ambrosium</name>
    <dbReference type="NCBI Taxonomy" id="131363"/>
    <lineage>
        <taxon>Eukaryota</taxon>
        <taxon>Fungi</taxon>
        <taxon>Dikarya</taxon>
        <taxon>Ascomycota</taxon>
        <taxon>Pezizomycotina</taxon>
        <taxon>Sordariomycetes</taxon>
        <taxon>Hypocreomycetidae</taxon>
        <taxon>Hypocreales</taxon>
        <taxon>Nectriaceae</taxon>
        <taxon>Fusarium</taxon>
        <taxon>Fusarium solani species complex</taxon>
    </lineage>
</organism>
<dbReference type="AlphaFoldDB" id="A0A428TYC0"/>
<accession>A0A428TYC0</accession>
<sequence>MSESSGCPKRPVLIDIESGFSLSAGRFMTTKGNVVRANGSRLRALFNPTSLRLRQDQEKAERAAEVLSNKVFVAGQLKHYGIKFPRTAKLGFIRDILRRAVEQGKCDQVPPFVRRVEEVSRRDIAPLDEEWETKAQVWQEDSFAVRKLAETIGETNRKDEDHQRDNDREYDTDYQLCGPAPDQNLANASQPLDLEWLFGSYVIQFEGITEDWHMTDVFTLDIGELNDGVLMAAYDFGDVWGTMILSQSEEKLDLWAMLNDNPRQTLAKARQRLPKRYGIIPSAPRRLFYKIRGRERGEDVIFYFPQRGHINILDDECTKLSGMAERLAHMGSNLQFWGHKVADEPNKHIQAWGEFSEKQYEFERRDRWRRR</sequence>
<evidence type="ECO:0000313" key="1">
    <source>
        <dbReference type="EMBL" id="RSM07011.1"/>
    </source>
</evidence>
<keyword evidence="2" id="KW-1185">Reference proteome</keyword>